<reference evidence="5 6" key="1">
    <citation type="submission" date="2019-10" db="EMBL/GenBank/DDBJ databases">
        <title>Streptomyces smaragdinus sp. nov. and Streptomyces fabii sp. nov., isolated from the gut of fungus growing-termite Macrotermes natalensis.</title>
        <authorList>
            <person name="Schwitalla J."/>
            <person name="Benndorf R."/>
            <person name="Martin K."/>
            <person name="De Beer W."/>
            <person name="Kaster A.-K."/>
            <person name="Vollmers J."/>
            <person name="Poulsen M."/>
            <person name="Beemelmanns C."/>
        </authorList>
    </citation>
    <scope>NUCLEOTIDE SEQUENCE [LARGE SCALE GENOMIC DNA]</scope>
    <source>
        <strain evidence="5 6">RB5</strain>
    </source>
</reference>
<dbReference type="InterPro" id="IPR036388">
    <property type="entry name" value="WH-like_DNA-bd_sf"/>
</dbReference>
<keyword evidence="3" id="KW-0804">Transcription</keyword>
<dbReference type="EMBL" id="WEGJ01000021">
    <property type="protein sequence ID" value="MQY14507.1"/>
    <property type="molecule type" value="Genomic_DNA"/>
</dbReference>
<dbReference type="SMART" id="SM00895">
    <property type="entry name" value="FCD"/>
    <property type="match status" value="1"/>
</dbReference>
<organism evidence="5 6">
    <name type="scientific">Streptomyces smaragdinus</name>
    <dbReference type="NCBI Taxonomy" id="2585196"/>
    <lineage>
        <taxon>Bacteria</taxon>
        <taxon>Bacillati</taxon>
        <taxon>Actinomycetota</taxon>
        <taxon>Actinomycetes</taxon>
        <taxon>Kitasatosporales</taxon>
        <taxon>Streptomycetaceae</taxon>
        <taxon>Streptomyces</taxon>
    </lineage>
</organism>
<dbReference type="PANTHER" id="PTHR43537">
    <property type="entry name" value="TRANSCRIPTIONAL REGULATOR, GNTR FAMILY"/>
    <property type="match status" value="1"/>
</dbReference>
<name>A0A7K0CLZ8_9ACTN</name>
<evidence type="ECO:0000256" key="3">
    <source>
        <dbReference type="ARBA" id="ARBA00023163"/>
    </source>
</evidence>
<dbReference type="InterPro" id="IPR036390">
    <property type="entry name" value="WH_DNA-bd_sf"/>
</dbReference>
<feature type="domain" description="HTH gntR-type" evidence="4">
    <location>
        <begin position="12"/>
        <end position="82"/>
    </location>
</feature>
<dbReference type="SUPFAM" id="SSF48008">
    <property type="entry name" value="GntR ligand-binding domain-like"/>
    <property type="match status" value="1"/>
</dbReference>
<keyword evidence="6" id="KW-1185">Reference proteome</keyword>
<evidence type="ECO:0000256" key="1">
    <source>
        <dbReference type="ARBA" id="ARBA00023015"/>
    </source>
</evidence>
<keyword evidence="1" id="KW-0805">Transcription regulation</keyword>
<dbReference type="RefSeq" id="WP_153455231.1">
    <property type="nucleotide sequence ID" value="NZ_WEGJ01000021.1"/>
</dbReference>
<dbReference type="GO" id="GO:0003700">
    <property type="term" value="F:DNA-binding transcription factor activity"/>
    <property type="evidence" value="ECO:0007669"/>
    <property type="project" value="InterPro"/>
</dbReference>
<dbReference type="Pfam" id="PF07729">
    <property type="entry name" value="FCD"/>
    <property type="match status" value="1"/>
</dbReference>
<dbReference type="OrthoDB" id="3232242at2"/>
<dbReference type="GO" id="GO:0003677">
    <property type="term" value="F:DNA binding"/>
    <property type="evidence" value="ECO:0007669"/>
    <property type="project" value="UniProtKB-KW"/>
</dbReference>
<protein>
    <recommendedName>
        <fullName evidence="4">HTH gntR-type domain-containing protein</fullName>
    </recommendedName>
</protein>
<dbReference type="AlphaFoldDB" id="A0A7K0CLZ8"/>
<evidence type="ECO:0000313" key="6">
    <source>
        <dbReference type="Proteomes" id="UP000466345"/>
    </source>
</evidence>
<evidence type="ECO:0000313" key="5">
    <source>
        <dbReference type="EMBL" id="MQY14507.1"/>
    </source>
</evidence>
<dbReference type="Gene3D" id="1.20.120.530">
    <property type="entry name" value="GntR ligand-binding domain-like"/>
    <property type="match status" value="1"/>
</dbReference>
<dbReference type="Proteomes" id="UP000466345">
    <property type="component" value="Unassembled WGS sequence"/>
</dbReference>
<proteinExistence type="predicted"/>
<dbReference type="InterPro" id="IPR000524">
    <property type="entry name" value="Tscrpt_reg_HTH_GntR"/>
</dbReference>
<dbReference type="SUPFAM" id="SSF46785">
    <property type="entry name" value="Winged helix' DNA-binding domain"/>
    <property type="match status" value="1"/>
</dbReference>
<dbReference type="InterPro" id="IPR011711">
    <property type="entry name" value="GntR_C"/>
</dbReference>
<dbReference type="InterPro" id="IPR008920">
    <property type="entry name" value="TF_FadR/GntR_C"/>
</dbReference>
<comment type="caution">
    <text evidence="5">The sequence shown here is derived from an EMBL/GenBank/DDBJ whole genome shotgun (WGS) entry which is preliminary data.</text>
</comment>
<dbReference type="PANTHER" id="PTHR43537:SF5">
    <property type="entry name" value="UXU OPERON TRANSCRIPTIONAL REGULATOR"/>
    <property type="match status" value="1"/>
</dbReference>
<keyword evidence="2" id="KW-0238">DNA-binding</keyword>
<evidence type="ECO:0000256" key="2">
    <source>
        <dbReference type="ARBA" id="ARBA00023125"/>
    </source>
</evidence>
<evidence type="ECO:0000259" key="4">
    <source>
        <dbReference type="PROSITE" id="PS50949"/>
    </source>
</evidence>
<accession>A0A7K0CLZ8</accession>
<dbReference type="PROSITE" id="PS50949">
    <property type="entry name" value="HTH_GNTR"/>
    <property type="match status" value="1"/>
</dbReference>
<sequence>MTRQLAGELRTGSRAESVARAIERRIAEQGLVAGDLIGTKAKMREEYGVAVATMNEAVRLLSDRSVIYVRPGVKGGLFVASRPVLVRLGRKMLELSGDSVSVADCLMMRNALEPLVMEETARHVTADGLAELREIVWRMERPGVEAEEYMRLNWELHLKMADATPNQVLRHTYQSVLEYVGSRVQRVATEQAAVDVIRGARIHRALVEAIADGDPDEVRRAIAAHSALTSPPGAGD</sequence>
<dbReference type="Gene3D" id="1.10.10.10">
    <property type="entry name" value="Winged helix-like DNA-binding domain superfamily/Winged helix DNA-binding domain"/>
    <property type="match status" value="1"/>
</dbReference>
<gene>
    <name evidence="5" type="ORF">SRB5_46750</name>
</gene>